<dbReference type="EMBL" id="JBHSWD010000001">
    <property type="protein sequence ID" value="MFC6591642.1"/>
    <property type="molecule type" value="Genomic_DNA"/>
</dbReference>
<comment type="similarity">
    <text evidence="3">Belongs to the Nudix hydrolase family.</text>
</comment>
<dbReference type="PANTHER" id="PTHR43046:SF2">
    <property type="entry name" value="8-OXO-DGTP DIPHOSPHATASE-RELATED"/>
    <property type="match status" value="1"/>
</dbReference>
<name>A0ABW1YDS8_9DEIO</name>
<dbReference type="PROSITE" id="PS51462">
    <property type="entry name" value="NUDIX"/>
    <property type="match status" value="1"/>
</dbReference>
<dbReference type="InterPro" id="IPR020476">
    <property type="entry name" value="Nudix_hydrolase"/>
</dbReference>
<evidence type="ECO:0000313" key="6">
    <source>
        <dbReference type="Proteomes" id="UP001596297"/>
    </source>
</evidence>
<dbReference type="PROSITE" id="PS00893">
    <property type="entry name" value="NUDIX_BOX"/>
    <property type="match status" value="1"/>
</dbReference>
<dbReference type="Gene3D" id="3.90.79.10">
    <property type="entry name" value="Nucleoside Triphosphate Pyrophosphohydrolase"/>
    <property type="match status" value="1"/>
</dbReference>
<keyword evidence="6" id="KW-1185">Reference proteome</keyword>
<evidence type="ECO:0000256" key="2">
    <source>
        <dbReference type="ARBA" id="ARBA00022801"/>
    </source>
</evidence>
<dbReference type="Proteomes" id="UP001596297">
    <property type="component" value="Unassembled WGS sequence"/>
</dbReference>
<keyword evidence="2 3" id="KW-0378">Hydrolase</keyword>
<dbReference type="RefSeq" id="WP_380082645.1">
    <property type="nucleotide sequence ID" value="NZ_JBHSWD010000001.1"/>
</dbReference>
<gene>
    <name evidence="5" type="ORF">ACFP81_06210</name>
</gene>
<organism evidence="5 6">
    <name type="scientific">Deinococcus lacus</name>
    <dbReference type="NCBI Taxonomy" id="392561"/>
    <lineage>
        <taxon>Bacteria</taxon>
        <taxon>Thermotogati</taxon>
        <taxon>Deinococcota</taxon>
        <taxon>Deinococci</taxon>
        <taxon>Deinococcales</taxon>
        <taxon>Deinococcaceae</taxon>
        <taxon>Deinococcus</taxon>
    </lineage>
</organism>
<evidence type="ECO:0000256" key="1">
    <source>
        <dbReference type="ARBA" id="ARBA00001946"/>
    </source>
</evidence>
<evidence type="ECO:0000256" key="3">
    <source>
        <dbReference type="RuleBase" id="RU003476"/>
    </source>
</evidence>
<dbReference type="InterPro" id="IPR000086">
    <property type="entry name" value="NUDIX_hydrolase_dom"/>
</dbReference>
<dbReference type="InterPro" id="IPR020084">
    <property type="entry name" value="NUDIX_hydrolase_CS"/>
</dbReference>
<dbReference type="PANTHER" id="PTHR43046">
    <property type="entry name" value="GDP-MANNOSE MANNOSYL HYDROLASE"/>
    <property type="match status" value="1"/>
</dbReference>
<evidence type="ECO:0000259" key="4">
    <source>
        <dbReference type="PROSITE" id="PS51462"/>
    </source>
</evidence>
<evidence type="ECO:0000313" key="5">
    <source>
        <dbReference type="EMBL" id="MFC6591642.1"/>
    </source>
</evidence>
<comment type="cofactor">
    <cofactor evidence="1">
        <name>Mg(2+)</name>
        <dbReference type="ChEBI" id="CHEBI:18420"/>
    </cofactor>
</comment>
<dbReference type="PRINTS" id="PR00502">
    <property type="entry name" value="NUDIXFAMILY"/>
</dbReference>
<accession>A0ABW1YDS8</accession>
<dbReference type="SUPFAM" id="SSF55811">
    <property type="entry name" value="Nudix"/>
    <property type="match status" value="1"/>
</dbReference>
<proteinExistence type="inferred from homology"/>
<dbReference type="Pfam" id="PF00293">
    <property type="entry name" value="NUDIX"/>
    <property type="match status" value="1"/>
</dbReference>
<comment type="caution">
    <text evidence="5">The sequence shown here is derived from an EMBL/GenBank/DDBJ whole genome shotgun (WGS) entry which is preliminary data.</text>
</comment>
<feature type="domain" description="Nudix hydrolase" evidence="4">
    <location>
        <begin position="6"/>
        <end position="138"/>
    </location>
</feature>
<reference evidence="6" key="1">
    <citation type="journal article" date="2019" name="Int. J. Syst. Evol. Microbiol.">
        <title>The Global Catalogue of Microorganisms (GCM) 10K type strain sequencing project: providing services to taxonomists for standard genome sequencing and annotation.</title>
        <authorList>
            <consortium name="The Broad Institute Genomics Platform"/>
            <consortium name="The Broad Institute Genome Sequencing Center for Infectious Disease"/>
            <person name="Wu L."/>
            <person name="Ma J."/>
        </authorList>
    </citation>
    <scope>NUCLEOTIDE SEQUENCE [LARGE SCALE GENOMIC DNA]</scope>
    <source>
        <strain evidence="6">CGMCC 1.15772</strain>
    </source>
</reference>
<dbReference type="InterPro" id="IPR015797">
    <property type="entry name" value="NUDIX_hydrolase-like_dom_sf"/>
</dbReference>
<protein>
    <submittedName>
        <fullName evidence="5">NUDIX domain-containing protein</fullName>
    </submittedName>
</protein>
<sequence length="138" mass="15105">MKPPNVPRVGVGALIVNSRQEVLLTLRKRAPEAGCWSITGGKVEFMETLEETAVREAKEESGLDVTIERLLCVTDHLVPEEGQHWVAPAYLASVCGGELCNPEPEKAEAVRFFALDDLPPNLTLTARNAIQAFQRGQP</sequence>